<dbReference type="Gene3D" id="1.25.40.10">
    <property type="entry name" value="Tetratricopeptide repeat domain"/>
    <property type="match status" value="2"/>
</dbReference>
<dbReference type="NCBIfam" id="TIGR00756">
    <property type="entry name" value="PPR"/>
    <property type="match status" value="1"/>
</dbReference>
<dbReference type="InterPro" id="IPR011990">
    <property type="entry name" value="TPR-like_helical_dom_sf"/>
</dbReference>
<dbReference type="Proteomes" id="UP000664859">
    <property type="component" value="Unassembled WGS sequence"/>
</dbReference>
<evidence type="ECO:0008006" key="5">
    <source>
        <dbReference type="Google" id="ProtNLM"/>
    </source>
</evidence>
<proteinExistence type="predicted"/>
<feature type="repeat" description="PPR" evidence="2">
    <location>
        <begin position="9"/>
        <end position="43"/>
    </location>
</feature>
<dbReference type="EMBL" id="JAFCMP010000214">
    <property type="protein sequence ID" value="KAG5183353.1"/>
    <property type="molecule type" value="Genomic_DNA"/>
</dbReference>
<dbReference type="InterPro" id="IPR051222">
    <property type="entry name" value="PPR/CCM1_RNA-binding"/>
</dbReference>
<dbReference type="AlphaFoldDB" id="A0A836CFJ5"/>
<dbReference type="Pfam" id="PF13041">
    <property type="entry name" value="PPR_2"/>
    <property type="match status" value="1"/>
</dbReference>
<feature type="repeat" description="PPR" evidence="2">
    <location>
        <begin position="44"/>
        <end position="79"/>
    </location>
</feature>
<evidence type="ECO:0000313" key="4">
    <source>
        <dbReference type="Proteomes" id="UP000664859"/>
    </source>
</evidence>
<dbReference type="OrthoDB" id="680059at2759"/>
<dbReference type="InterPro" id="IPR002885">
    <property type="entry name" value="PPR_rpt"/>
</dbReference>
<sequence>MEQDGIRWTHRACGAALLACSKAGQLDDALQLIGKMTKHSVRPDRISYLDLISHCVRDERSEDMAMTLLQLMRDTGLAPDVRHFNAALKVCARERNPVNASTIFQQMATQIIMTSHAWNTLLDAIGRAGQVDPMLAKYREMCTGGQQPDMFTVTTLLAHAAAAGRCSIAQDIWREMHDDLQLEPDARSYNARINCMQRQRSRRRRRQCLPKCANLLMSSRMLLPSTGAYSISNVLHANTSQRRLVSEYQVMTWSSAQMGLQRVPRKCSGHLIRSSSCTALTGR</sequence>
<gene>
    <name evidence="3" type="ORF">JKP88DRAFT_181843</name>
</gene>
<evidence type="ECO:0000256" key="2">
    <source>
        <dbReference type="PROSITE-ProRule" id="PRU00708"/>
    </source>
</evidence>
<evidence type="ECO:0000313" key="3">
    <source>
        <dbReference type="EMBL" id="KAG5183353.1"/>
    </source>
</evidence>
<feature type="repeat" description="PPR" evidence="2">
    <location>
        <begin position="114"/>
        <end position="148"/>
    </location>
</feature>
<dbReference type="PROSITE" id="PS51375">
    <property type="entry name" value="PPR"/>
    <property type="match status" value="3"/>
</dbReference>
<evidence type="ECO:0000256" key="1">
    <source>
        <dbReference type="ARBA" id="ARBA00022737"/>
    </source>
</evidence>
<keyword evidence="4" id="KW-1185">Reference proteome</keyword>
<comment type="caution">
    <text evidence="3">The sequence shown here is derived from an EMBL/GenBank/DDBJ whole genome shotgun (WGS) entry which is preliminary data.</text>
</comment>
<dbReference type="PANTHER" id="PTHR47942">
    <property type="entry name" value="TETRATRICOPEPTIDE REPEAT (TPR)-LIKE SUPERFAMILY PROTEIN-RELATED"/>
    <property type="match status" value="1"/>
</dbReference>
<protein>
    <recommendedName>
        <fullName evidence="5">Pentacotripeptide-repeat region of PRORP domain-containing protein</fullName>
    </recommendedName>
</protein>
<organism evidence="3 4">
    <name type="scientific">Tribonema minus</name>
    <dbReference type="NCBI Taxonomy" id="303371"/>
    <lineage>
        <taxon>Eukaryota</taxon>
        <taxon>Sar</taxon>
        <taxon>Stramenopiles</taxon>
        <taxon>Ochrophyta</taxon>
        <taxon>PX clade</taxon>
        <taxon>Xanthophyceae</taxon>
        <taxon>Tribonematales</taxon>
        <taxon>Tribonemataceae</taxon>
        <taxon>Tribonema</taxon>
    </lineage>
</organism>
<keyword evidence="1" id="KW-0677">Repeat</keyword>
<name>A0A836CFJ5_9STRA</name>
<dbReference type="Pfam" id="PF13812">
    <property type="entry name" value="PPR_3"/>
    <property type="match status" value="1"/>
</dbReference>
<accession>A0A836CFJ5</accession>
<reference evidence="3" key="1">
    <citation type="submission" date="2021-02" db="EMBL/GenBank/DDBJ databases">
        <title>First Annotated Genome of the Yellow-green Alga Tribonema minus.</title>
        <authorList>
            <person name="Mahan K.M."/>
        </authorList>
    </citation>
    <scope>NUCLEOTIDE SEQUENCE</scope>
    <source>
        <strain evidence="3">UTEX B ZZ1240</strain>
    </source>
</reference>
<dbReference type="PANTHER" id="PTHR47942:SF63">
    <property type="entry name" value="PENTATRICOPEPTIDE REPEAT-CONTAINING PROTEIN"/>
    <property type="match status" value="1"/>
</dbReference>